<dbReference type="Gene3D" id="3.40.190.100">
    <property type="entry name" value="Glycine betaine-binding periplasmic protein, domain 2"/>
    <property type="match status" value="1"/>
</dbReference>
<organism evidence="2 3">
    <name type="scientific">Nguyenibacter vanlangensis</name>
    <dbReference type="NCBI Taxonomy" id="1216886"/>
    <lineage>
        <taxon>Bacteria</taxon>
        <taxon>Pseudomonadati</taxon>
        <taxon>Pseudomonadota</taxon>
        <taxon>Alphaproteobacteria</taxon>
        <taxon>Acetobacterales</taxon>
        <taxon>Acetobacteraceae</taxon>
        <taxon>Nguyenibacter</taxon>
    </lineage>
</organism>
<evidence type="ECO:0000313" key="3">
    <source>
        <dbReference type="Proteomes" id="UP001449795"/>
    </source>
</evidence>
<reference evidence="2 3" key="1">
    <citation type="submission" date="2024-04" db="EMBL/GenBank/DDBJ databases">
        <title>Complete genome sequence of Nguyenibacter vanlangesis HBCM-1154, a strain capable of nitrogen fixation, IAA production, and phosphorus solubilization isolated from sugarcane soil.</title>
        <authorList>
            <person name="MY HANH P."/>
        </authorList>
    </citation>
    <scope>NUCLEOTIDE SEQUENCE [LARGE SCALE GENOMIC DNA]</scope>
    <source>
        <strain evidence="2 3">HBCM 1154</strain>
    </source>
</reference>
<evidence type="ECO:0000313" key="2">
    <source>
        <dbReference type="EMBL" id="XAE41301.1"/>
    </source>
</evidence>
<keyword evidence="3" id="KW-1185">Reference proteome</keyword>
<dbReference type="EMBL" id="CP152276">
    <property type="protein sequence ID" value="XAE41301.1"/>
    <property type="molecule type" value="Genomic_DNA"/>
</dbReference>
<dbReference type="Proteomes" id="UP001449795">
    <property type="component" value="Chromosome"/>
</dbReference>
<feature type="domain" description="ABC-type glycine betaine transport system substrate-binding" evidence="1">
    <location>
        <begin position="42"/>
        <end position="293"/>
    </location>
</feature>
<evidence type="ECO:0000259" key="1">
    <source>
        <dbReference type="Pfam" id="PF04069"/>
    </source>
</evidence>
<dbReference type="InterPro" id="IPR007210">
    <property type="entry name" value="ABC_Gly_betaine_transp_sub-bd"/>
</dbReference>
<dbReference type="Gene3D" id="3.40.190.10">
    <property type="entry name" value="Periplasmic binding protein-like II"/>
    <property type="match status" value="1"/>
</dbReference>
<protein>
    <submittedName>
        <fullName evidence="2">Glycine betaine ABC transporter substrate-binding protein</fullName>
    </submittedName>
</protein>
<dbReference type="Pfam" id="PF04069">
    <property type="entry name" value="OpuAC"/>
    <property type="match status" value="1"/>
</dbReference>
<accession>A0ABZ3D0M8</accession>
<proteinExistence type="predicted"/>
<dbReference type="RefSeq" id="WP_342627261.1">
    <property type="nucleotide sequence ID" value="NZ_CP152276.1"/>
</dbReference>
<dbReference type="SUPFAM" id="SSF53850">
    <property type="entry name" value="Periplasmic binding protein-like II"/>
    <property type="match status" value="1"/>
</dbReference>
<sequence length="328" mass="35831">MPRSIVGRVAALFAAIDLIAMPLLAMPAVAAWMPGDPAACVPIRLSNVGWTDAEAVTAVTATLFDALGYAPQTPLLPLVMTYVAMRDRRVDAFLSNWEPTGSTPIAPFLADGSVERLATNLSGAHYTLAVPDYTWKAGLRDYGDIAAWGGRLGHMIFGLEAGNDGNGLVLEMIRRDQFHLGRFRLVESSEQGMLSQVDRSILSHRPILFLAWEPHPMNLRFAIRYLTGGDKVFGPDGGTSVNTVIRRGYRTDCPNAARLLAQIRFTIPDENMMMLAIQRDHVPPPLVARRWLRTHPDAWHGWLEGVATHDGAPALPAVQARLSLPAGD</sequence>
<name>A0ABZ3D0M8_9PROT</name>
<dbReference type="CDD" id="cd13640">
    <property type="entry name" value="PBP2_ChoX"/>
    <property type="match status" value="1"/>
</dbReference>
<dbReference type="InterPro" id="IPR017783">
    <property type="entry name" value="ABC_choline_sub-bd"/>
</dbReference>
<gene>
    <name evidence="2" type="ORF">AAC691_13405</name>
</gene>